<dbReference type="InterPro" id="IPR002885">
    <property type="entry name" value="PPR_rpt"/>
</dbReference>
<name>A0A672JS55_SALFA</name>
<feature type="coiled-coil region" evidence="2">
    <location>
        <begin position="678"/>
        <end position="705"/>
    </location>
</feature>
<feature type="coiled-coil region" evidence="2">
    <location>
        <begin position="575"/>
        <end position="629"/>
    </location>
</feature>
<dbReference type="GO" id="GO:0003730">
    <property type="term" value="F:mRNA 3'-UTR binding"/>
    <property type="evidence" value="ECO:0007669"/>
    <property type="project" value="TreeGrafter"/>
</dbReference>
<evidence type="ECO:0000256" key="1">
    <source>
        <dbReference type="PROSITE-ProRule" id="PRU00708"/>
    </source>
</evidence>
<reference evidence="3" key="2">
    <citation type="submission" date="2025-08" db="UniProtKB">
        <authorList>
            <consortium name="Ensembl"/>
        </authorList>
    </citation>
    <scope>IDENTIFICATION</scope>
</reference>
<dbReference type="PROSITE" id="PS51375">
    <property type="entry name" value="PPR"/>
    <property type="match status" value="2"/>
</dbReference>
<accession>A0A672JS55</accession>
<protein>
    <recommendedName>
        <fullName evidence="5">Leucine rich pentatricopeptide repeat containing</fullName>
    </recommendedName>
</protein>
<proteinExistence type="predicted"/>
<dbReference type="PANTHER" id="PTHR46669:SF1">
    <property type="entry name" value="LEUCINE-RICH PPR MOTIF-CONTAINING PROTEIN, MITOCHONDRIAL"/>
    <property type="match status" value="1"/>
</dbReference>
<dbReference type="InterPro" id="IPR011990">
    <property type="entry name" value="TPR-like_helical_dom_sf"/>
</dbReference>
<dbReference type="SUPFAM" id="SSF48371">
    <property type="entry name" value="ARM repeat"/>
    <property type="match status" value="1"/>
</dbReference>
<gene>
    <name evidence="3" type="primary">lrpprc</name>
</gene>
<organism evidence="3 4">
    <name type="scientific">Salarias fasciatus</name>
    <name type="common">Jewelled blenny</name>
    <name type="synonym">Blennius fasciatus</name>
    <dbReference type="NCBI Taxonomy" id="181472"/>
    <lineage>
        <taxon>Eukaryota</taxon>
        <taxon>Metazoa</taxon>
        <taxon>Chordata</taxon>
        <taxon>Craniata</taxon>
        <taxon>Vertebrata</taxon>
        <taxon>Euteleostomi</taxon>
        <taxon>Actinopterygii</taxon>
        <taxon>Neopterygii</taxon>
        <taxon>Teleostei</taxon>
        <taxon>Neoteleostei</taxon>
        <taxon>Acanthomorphata</taxon>
        <taxon>Ovalentaria</taxon>
        <taxon>Blenniimorphae</taxon>
        <taxon>Blenniiformes</taxon>
        <taxon>Blennioidei</taxon>
        <taxon>Blenniidae</taxon>
        <taxon>Salariinae</taxon>
        <taxon>Salarias</taxon>
    </lineage>
</organism>
<dbReference type="Gene3D" id="1.25.40.10">
    <property type="entry name" value="Tetratricopeptide repeat domain"/>
    <property type="match status" value="3"/>
</dbReference>
<dbReference type="Pfam" id="PF01535">
    <property type="entry name" value="PPR"/>
    <property type="match status" value="3"/>
</dbReference>
<evidence type="ECO:0008006" key="5">
    <source>
        <dbReference type="Google" id="ProtNLM"/>
    </source>
</evidence>
<dbReference type="InterPro" id="IPR033490">
    <property type="entry name" value="LRP130"/>
</dbReference>
<dbReference type="PANTHER" id="PTHR46669">
    <property type="entry name" value="LEUCINE-RICH PPR MOTIF-CONTAINING PROTEIN, MITOCHONDRIAL"/>
    <property type="match status" value="1"/>
</dbReference>
<evidence type="ECO:0000313" key="3">
    <source>
        <dbReference type="Ensembl" id="ENSSFAP00005056004.1"/>
    </source>
</evidence>
<dbReference type="Ensembl" id="ENSSFAT00005057710.1">
    <property type="protein sequence ID" value="ENSSFAP00005056004.1"/>
    <property type="gene ID" value="ENSSFAG00005026482.1"/>
</dbReference>
<keyword evidence="2" id="KW-0175">Coiled coil</keyword>
<evidence type="ECO:0000313" key="4">
    <source>
        <dbReference type="Proteomes" id="UP000472267"/>
    </source>
</evidence>
<dbReference type="Pfam" id="PF13812">
    <property type="entry name" value="PPR_3"/>
    <property type="match status" value="1"/>
</dbReference>
<dbReference type="GO" id="GO:0005739">
    <property type="term" value="C:mitochondrion"/>
    <property type="evidence" value="ECO:0007669"/>
    <property type="project" value="TreeGrafter"/>
</dbReference>
<keyword evidence="4" id="KW-1185">Reference proteome</keyword>
<feature type="repeat" description="PPR" evidence="1">
    <location>
        <begin position="168"/>
        <end position="202"/>
    </location>
</feature>
<sequence>PLSVFCAISRDVGSFRRKQNCVWPRAAGCVRRYAVATEQKDEVGVGLRSKQAQQFDWALTKLDSSVRRTGRITKTLLLRIFHDICRKGYPSGNQALLLLRSCGSLLPEVGLEERTELAHHVWEKLRELGAQYDVSHYNALLKVYLQNEFKFSPTDFLAKMEAANVLPNRVTYQRLIAAYCQSGDIEGASTILGFMKSKDLPITEAVFSSLVTGHARAGNCFLFSGNRTGPRDVFVSAHVFVPDQTLEAAESADYGLMDRDIMQVILTLTRSGHKQLIPEMCERLRHERGYVPDAMNLCLNLITLGHDDTAFHLLKTFPSLQSENGGDSSNVGNFFLRHCVTVGTPVEKIASYCKELQESDFHSAPLSFSLSCALEAKDIGLSIQLMKLFKEQNLPIRPHYFWPLLTQQLKDKNTDGVLEVMKGMQELGVSPDTETLSRYILPVFPNAAAAQQAVKVTLSDPSVSSLDIGVFRSNLISGFRKQLLTAHTLVCVCVCVCVFPESVSYFLYNLIDSMSEGELQAQESKLRSFFNQLKAQNIKIPVNIFRGIRKLLVAQQVPDLIKVRSEHMLSSSHLLQGVNGKILALEKKLAELKAENKPVVSILKPLMQTLSVEEKLERALELKQQHEDEMTAGCYAILINLCCRHNNVEEAINLKRELSRKDSSVVLDANKSLALIKALAMSDRLEEALDILKEMKEKEVVLKDANITTLFHLLNSVATAGAASSSSSAISAVQRLLDTVFSLGLAKPSANLCSPLITAYLESNDVSGALAAAFECQKRYSQLPRFHDIVVSLVEKGDTDSLQKAMDFVSQERGEMTMLYDLFFAFLQTGRNREARKIIETPGLRAKPGRLQWYAEKCISSNQMEALEQMVDMTSKLFECDRDEMYCYLLRLCKETSNWQKAEAVWTKMQEENVIPRERTLRLLADILRTNGQEVPFEEPEVKPHAASWALRRPENEFQMAHLSPETPDEAHAVLKEAGKAGVVLGPSPFDHTIRALLAEGSIEDAMAVRDIARSCMPDFKLSEIATSLLIITHSKKGQVKDALQHMKAMLQSGQVPMQIAFTKLVQAMGSQGDLSGIEDVQSLVNSLGTNMNLSTMLFVNNSALAHIHNGDLDSAVELLEGVYTSPDSTNPSISFVFRKVLEADDDKALDKLSVMAERLANHFACYRPASDLFLQLLDQDKVEDAKFMLARCNAVAEQKEVLLSYVAQRSQSPGQLSKIQNLLSLIPDFADKAVLYSYLMKCHVLDKDLPAAKALHEQMQKEGIAADELSLKRLAGLYREAGETLPFPEPPVPDALKRCQDLPLLSIVNRAIYRH</sequence>
<dbReference type="GO" id="GO:0005634">
    <property type="term" value="C:nucleus"/>
    <property type="evidence" value="ECO:0007669"/>
    <property type="project" value="TreeGrafter"/>
</dbReference>
<feature type="repeat" description="PPR" evidence="1">
    <location>
        <begin position="668"/>
        <end position="702"/>
    </location>
</feature>
<dbReference type="GO" id="GO:0070129">
    <property type="term" value="P:regulation of mitochondrial translation"/>
    <property type="evidence" value="ECO:0007669"/>
    <property type="project" value="TreeGrafter"/>
</dbReference>
<evidence type="ECO:0000256" key="2">
    <source>
        <dbReference type="SAM" id="Coils"/>
    </source>
</evidence>
<dbReference type="Proteomes" id="UP000472267">
    <property type="component" value="Chromosome 13"/>
</dbReference>
<dbReference type="InterPro" id="IPR016024">
    <property type="entry name" value="ARM-type_fold"/>
</dbReference>
<dbReference type="NCBIfam" id="TIGR00756">
    <property type="entry name" value="PPR"/>
    <property type="match status" value="3"/>
</dbReference>
<reference evidence="3" key="1">
    <citation type="submission" date="2019-06" db="EMBL/GenBank/DDBJ databases">
        <authorList>
            <consortium name="Wellcome Sanger Institute Data Sharing"/>
        </authorList>
    </citation>
    <scope>NUCLEOTIDE SEQUENCE [LARGE SCALE GENOMIC DNA]</scope>
</reference>
<reference evidence="3" key="3">
    <citation type="submission" date="2025-09" db="UniProtKB">
        <authorList>
            <consortium name="Ensembl"/>
        </authorList>
    </citation>
    <scope>IDENTIFICATION</scope>
</reference>